<comment type="caution">
    <text evidence="5">The sequence shown here is derived from an EMBL/GenBank/DDBJ whole genome shotgun (WGS) entry which is preliminary data.</text>
</comment>
<dbReference type="InterPro" id="IPR018193">
    <property type="entry name" value="Glyc_kinase_flavodox-like_fold"/>
</dbReference>
<dbReference type="Gene3D" id="3.40.50.10350">
    <property type="entry name" value="Glycerate kinase, domain 1"/>
    <property type="match status" value="1"/>
</dbReference>
<sequence>MRILVAPSGYKECLLAGEVAAAIAAGLARACPAAEVTCLPLVDGGEGFTRAMTAAGGGRLRAVRVTGPTGAPVEAVLGRVDDTAILEMASAGGLRLVPRDARDPLATTTRGVGELLRAALEGGARRILLGCGDSGTCDGGAGLAQALGFRLLDAEGQDLPPGGGALVALDRIETAGRDPRLAGVTVEVACNTRVKLCGPEGVSRGFGAQKGASLADIERLEAGLHRFAAVAARDLGAVGLLDLPGGGASGGLGAGLHAFLGAKLRPWAEVTLARLDLDRRIAGADLVLTAEGGLDGQSLRGKIPAEVARRARSLGVPVIALAGTLGEGAEALGLDARFASLRGPGSLEQAMARAAADLEACAEQVLRAVLVGRRMAQPARAAA</sequence>
<keyword evidence="2 4" id="KW-0808">Transferase</keyword>
<keyword evidence="6" id="KW-1185">Reference proteome</keyword>
<proteinExistence type="inferred from homology"/>
<dbReference type="AlphaFoldDB" id="A0A840ADB3"/>
<comment type="similarity">
    <text evidence="1 4">Belongs to the glycerate kinase type-1 family.</text>
</comment>
<dbReference type="NCBIfam" id="TIGR00045">
    <property type="entry name" value="glycerate kinase"/>
    <property type="match status" value="1"/>
</dbReference>
<evidence type="ECO:0000256" key="1">
    <source>
        <dbReference type="ARBA" id="ARBA00006284"/>
    </source>
</evidence>
<gene>
    <name evidence="5" type="ORF">GGQ83_002579</name>
</gene>
<name>A0A840ADB3_9PROT</name>
<accession>A0A840ADB3</accession>
<dbReference type="RefSeq" id="WP_184384620.1">
    <property type="nucleotide sequence ID" value="NZ_JACIDJ010000004.1"/>
</dbReference>
<organism evidence="5 6">
    <name type="scientific">Roseococcus suduntuyensis</name>
    <dbReference type="NCBI Taxonomy" id="455361"/>
    <lineage>
        <taxon>Bacteria</taxon>
        <taxon>Pseudomonadati</taxon>
        <taxon>Pseudomonadota</taxon>
        <taxon>Alphaproteobacteria</taxon>
        <taxon>Acetobacterales</taxon>
        <taxon>Roseomonadaceae</taxon>
        <taxon>Roseococcus</taxon>
    </lineage>
</organism>
<protein>
    <submittedName>
        <fullName evidence="5">Glycerate kinase</fullName>
        <ecNumber evidence="5">2.7.1.31</ecNumber>
    </submittedName>
</protein>
<dbReference type="InterPro" id="IPR018197">
    <property type="entry name" value="Glycerate_kinase_RE-like"/>
</dbReference>
<dbReference type="PANTHER" id="PTHR21599">
    <property type="entry name" value="GLYCERATE KINASE"/>
    <property type="match status" value="1"/>
</dbReference>
<evidence type="ECO:0000256" key="3">
    <source>
        <dbReference type="ARBA" id="ARBA00022777"/>
    </source>
</evidence>
<reference evidence="5 6" key="1">
    <citation type="submission" date="2020-08" db="EMBL/GenBank/DDBJ databases">
        <title>Genomic Encyclopedia of Type Strains, Phase IV (KMG-IV): sequencing the most valuable type-strain genomes for metagenomic binning, comparative biology and taxonomic classification.</title>
        <authorList>
            <person name="Goeker M."/>
        </authorList>
    </citation>
    <scope>NUCLEOTIDE SEQUENCE [LARGE SCALE GENOMIC DNA]</scope>
    <source>
        <strain evidence="5 6">DSM 19979</strain>
    </source>
</reference>
<dbReference type="EC" id="2.7.1.31" evidence="5"/>
<dbReference type="InterPro" id="IPR004381">
    <property type="entry name" value="Glycerate_kinase"/>
</dbReference>
<evidence type="ECO:0000256" key="4">
    <source>
        <dbReference type="PIRNR" id="PIRNR006078"/>
    </source>
</evidence>
<keyword evidence="3 4" id="KW-0418">Kinase</keyword>
<evidence type="ECO:0000256" key="2">
    <source>
        <dbReference type="ARBA" id="ARBA00022679"/>
    </source>
</evidence>
<dbReference type="InterPro" id="IPR036129">
    <property type="entry name" value="Glycerate_kinase_sf"/>
</dbReference>
<dbReference type="GO" id="GO:0031388">
    <property type="term" value="P:organic acid phosphorylation"/>
    <property type="evidence" value="ECO:0007669"/>
    <property type="project" value="UniProtKB-UniRule"/>
</dbReference>
<dbReference type="Proteomes" id="UP000553193">
    <property type="component" value="Unassembled WGS sequence"/>
</dbReference>
<dbReference type="Gene3D" id="3.90.1510.10">
    <property type="entry name" value="Glycerate kinase, domain 2"/>
    <property type="match status" value="1"/>
</dbReference>
<evidence type="ECO:0000313" key="5">
    <source>
        <dbReference type="EMBL" id="MBB3899131.1"/>
    </source>
</evidence>
<dbReference type="GO" id="GO:0008887">
    <property type="term" value="F:glycerate kinase activity"/>
    <property type="evidence" value="ECO:0007669"/>
    <property type="project" value="UniProtKB-UniRule"/>
</dbReference>
<dbReference type="PIRSF" id="PIRSF006078">
    <property type="entry name" value="GlxK"/>
    <property type="match status" value="1"/>
</dbReference>
<dbReference type="PANTHER" id="PTHR21599:SF0">
    <property type="entry name" value="GLYCERATE KINASE"/>
    <property type="match status" value="1"/>
</dbReference>
<dbReference type="SUPFAM" id="SSF110738">
    <property type="entry name" value="Glycerate kinase I"/>
    <property type="match status" value="1"/>
</dbReference>
<dbReference type="Pfam" id="PF02595">
    <property type="entry name" value="Gly_kinase"/>
    <property type="match status" value="1"/>
</dbReference>
<dbReference type="EMBL" id="JACIDJ010000004">
    <property type="protein sequence ID" value="MBB3899131.1"/>
    <property type="molecule type" value="Genomic_DNA"/>
</dbReference>
<evidence type="ECO:0000313" key="6">
    <source>
        <dbReference type="Proteomes" id="UP000553193"/>
    </source>
</evidence>